<reference evidence="1" key="1">
    <citation type="submission" date="2010-06" db="EMBL/GenBank/DDBJ databases">
        <authorList>
            <person name="Muzny D."/>
            <person name="Qin X."/>
            <person name="Buhay C."/>
            <person name="Dugan-Rocha S."/>
            <person name="Ding Y."/>
            <person name="Chen G."/>
            <person name="Hawes A."/>
            <person name="Holder M."/>
            <person name="Jhangiani S."/>
            <person name="Johnson A."/>
            <person name="Khan Z."/>
            <person name="Li Z."/>
            <person name="Liu W."/>
            <person name="Liu X."/>
            <person name="Perez L."/>
            <person name="Shen H."/>
            <person name="Wang Q."/>
            <person name="Watt J."/>
            <person name="Xi L."/>
            <person name="Xin Y."/>
            <person name="Zhou J."/>
            <person name="Deng J."/>
            <person name="Jiang H."/>
            <person name="Liu Y."/>
            <person name="Qu J."/>
            <person name="Song X.-Z."/>
            <person name="Zhang L."/>
            <person name="Villasana D."/>
            <person name="Johnson A."/>
            <person name="Liu J."/>
            <person name="Liyanage D."/>
            <person name="Lorensuhewa L."/>
            <person name="Robinson T."/>
            <person name="Song A."/>
            <person name="Song B.-B."/>
            <person name="Dinh H."/>
            <person name="Thornton R."/>
            <person name="Coyle M."/>
            <person name="Francisco L."/>
            <person name="Jackson L."/>
            <person name="Javaid M."/>
            <person name="Korchina V."/>
            <person name="Kovar C."/>
            <person name="Mata R."/>
            <person name="Mathew T."/>
            <person name="Ngo R."/>
            <person name="Nguyen L."/>
            <person name="Nguyen N."/>
            <person name="Okwuonu G."/>
            <person name="Ongeri F."/>
            <person name="Pham C."/>
            <person name="Simmons D."/>
            <person name="Wilczek-Boney K."/>
            <person name="Hale W."/>
            <person name="Jakkamsetti A."/>
            <person name="Pham P."/>
            <person name="Ruth R."/>
            <person name="San Lucas F."/>
            <person name="Warren J."/>
            <person name="Zhang J."/>
            <person name="Zhao Z."/>
            <person name="Zhou C."/>
            <person name="Zhu D."/>
            <person name="Lee S."/>
            <person name="Bess C."/>
            <person name="Blankenburg K."/>
            <person name="Forbes L."/>
            <person name="Fu Q."/>
            <person name="Gubbala S."/>
            <person name="Hirani K."/>
            <person name="Jayaseelan J.C."/>
            <person name="Lara F."/>
            <person name="Munidasa M."/>
            <person name="Palculict T."/>
            <person name="Patil S."/>
            <person name="Pu L.-L."/>
            <person name="Saada N."/>
            <person name="Tang L."/>
            <person name="Weissenberger G."/>
            <person name="Zhu Y."/>
            <person name="Hemphill L."/>
            <person name="Shang Y."/>
            <person name="Youmans B."/>
            <person name="Ayvaz T."/>
            <person name="Ross M."/>
            <person name="Santibanez J."/>
            <person name="Aqrawi P."/>
            <person name="Gross S."/>
            <person name="Joshi V."/>
            <person name="Fowler G."/>
            <person name="Nazareth L."/>
            <person name="Reid J."/>
            <person name="Worley K."/>
            <person name="Petrosino J."/>
            <person name="Highlander S."/>
            <person name="Gibbs R."/>
        </authorList>
    </citation>
    <scope>NUCLEOTIDE SEQUENCE [LARGE SCALE GENOMIC DNA]</scope>
    <source>
        <strain evidence="1">ATCC 35910</strain>
    </source>
</reference>
<comment type="caution">
    <text evidence="1">The sequence shown here is derived from an EMBL/GenBank/DDBJ whole genome shotgun (WGS) entry which is preliminary data.</text>
</comment>
<accession>A0ABN0AKF2</accession>
<keyword evidence="2" id="KW-1185">Reference proteome</keyword>
<name>A0ABN0AKF2_CHRGE</name>
<dbReference type="EMBL" id="ACKQ02000007">
    <property type="protein sequence ID" value="EFK33513.1"/>
    <property type="molecule type" value="Genomic_DNA"/>
</dbReference>
<proteinExistence type="predicted"/>
<evidence type="ECO:0000313" key="2">
    <source>
        <dbReference type="Proteomes" id="UP000002969"/>
    </source>
</evidence>
<protein>
    <recommendedName>
        <fullName evidence="3">Lipocalin-like domain-containing protein</fullName>
    </recommendedName>
</protein>
<organism evidence="1 2">
    <name type="scientific">Chryseobacterium gleum ATCC 35910</name>
    <dbReference type="NCBI Taxonomy" id="525257"/>
    <lineage>
        <taxon>Bacteria</taxon>
        <taxon>Pseudomonadati</taxon>
        <taxon>Bacteroidota</taxon>
        <taxon>Flavobacteriia</taxon>
        <taxon>Flavobacteriales</taxon>
        <taxon>Weeksellaceae</taxon>
        <taxon>Chryseobacterium group</taxon>
        <taxon>Chryseobacterium</taxon>
    </lineage>
</organism>
<dbReference type="Proteomes" id="UP000002969">
    <property type="component" value="Unassembled WGS sequence"/>
</dbReference>
<evidence type="ECO:0008006" key="3">
    <source>
        <dbReference type="Google" id="ProtNLM"/>
    </source>
</evidence>
<evidence type="ECO:0000313" key="1">
    <source>
        <dbReference type="EMBL" id="EFK33513.1"/>
    </source>
</evidence>
<sequence length="219" mass="24715">MIGNKGCNSIKQILLVLPDKNYKRLFLKYYLHRIKFDKMKKILFLASAVLVLNSCVVRTATKVVSGAVNLGYKAVKGTVNGISWAVSKAKGKIDEDRLDGTWKVVGVYRGSFEDFSKDQNPDGSFTSECTEGFDQIVFKAKKSKFKPVHCSTQDEDWVKYSMEFGKNPSTKEKENYIEYNSNNYISVIDVNSKTMVLEGNLMPKLGFSGAKLYLLEKVK</sequence>
<gene>
    <name evidence="1" type="ORF">HMPREF0204_12581</name>
</gene>